<comment type="caution">
    <text evidence="1">The sequence shown here is derived from an EMBL/GenBank/DDBJ whole genome shotgun (WGS) entry which is preliminary data.</text>
</comment>
<evidence type="ECO:0000313" key="2">
    <source>
        <dbReference type="Proteomes" id="UP000801492"/>
    </source>
</evidence>
<dbReference type="OrthoDB" id="7480412at2759"/>
<sequence length="220" mass="25955">MDKNTGRKVKGYNLHNERIILVKIETVPKDTCQEIEEHIIRGKHDLAYKIVENFSKEPRKRQVLESKTGQLMLEQKEYLEVLYNDEEGKLDILKETRQEDERDDTITRSEYERAVADLKNYKTPEVNQIPAEIIKQIRETNYEVLQALINKMYKIGKVPEDLNNNLIIPIKLARKQQTGIKIQGTKITMLRYADDMVMLTESEEELNQAMREIDIQYENE</sequence>
<name>A0A8K0G2T4_IGNLU</name>
<dbReference type="Proteomes" id="UP000801492">
    <property type="component" value="Unassembled WGS sequence"/>
</dbReference>
<evidence type="ECO:0000313" key="1">
    <source>
        <dbReference type="EMBL" id="KAF2883633.1"/>
    </source>
</evidence>
<gene>
    <name evidence="1" type="ORF">ILUMI_22541</name>
</gene>
<dbReference type="AlphaFoldDB" id="A0A8K0G2T4"/>
<organism evidence="1 2">
    <name type="scientific">Ignelater luminosus</name>
    <name type="common">Cucubano</name>
    <name type="synonym">Pyrophorus luminosus</name>
    <dbReference type="NCBI Taxonomy" id="2038154"/>
    <lineage>
        <taxon>Eukaryota</taxon>
        <taxon>Metazoa</taxon>
        <taxon>Ecdysozoa</taxon>
        <taxon>Arthropoda</taxon>
        <taxon>Hexapoda</taxon>
        <taxon>Insecta</taxon>
        <taxon>Pterygota</taxon>
        <taxon>Neoptera</taxon>
        <taxon>Endopterygota</taxon>
        <taxon>Coleoptera</taxon>
        <taxon>Polyphaga</taxon>
        <taxon>Elateriformia</taxon>
        <taxon>Elateroidea</taxon>
        <taxon>Elateridae</taxon>
        <taxon>Agrypninae</taxon>
        <taxon>Pyrophorini</taxon>
        <taxon>Ignelater</taxon>
    </lineage>
</organism>
<accession>A0A8K0G2T4</accession>
<evidence type="ECO:0008006" key="3">
    <source>
        <dbReference type="Google" id="ProtNLM"/>
    </source>
</evidence>
<dbReference type="EMBL" id="VTPC01090317">
    <property type="protein sequence ID" value="KAF2883633.1"/>
    <property type="molecule type" value="Genomic_DNA"/>
</dbReference>
<proteinExistence type="predicted"/>
<keyword evidence="2" id="KW-1185">Reference proteome</keyword>
<protein>
    <recommendedName>
        <fullName evidence="3">Reverse transcriptase domain-containing protein</fullName>
    </recommendedName>
</protein>
<reference evidence="1" key="1">
    <citation type="submission" date="2019-08" db="EMBL/GenBank/DDBJ databases">
        <title>The genome of the North American firefly Photinus pyralis.</title>
        <authorList>
            <consortium name="Photinus pyralis genome working group"/>
            <person name="Fallon T.R."/>
            <person name="Sander Lower S.E."/>
            <person name="Weng J.-K."/>
        </authorList>
    </citation>
    <scope>NUCLEOTIDE SEQUENCE</scope>
    <source>
        <strain evidence="1">TRF0915ILg1</strain>
        <tissue evidence="1">Whole body</tissue>
    </source>
</reference>